<dbReference type="Pfam" id="PF15387">
    <property type="entry name" value="DUF4611"/>
    <property type="match status" value="1"/>
</dbReference>
<dbReference type="GeneTree" id="ENSGT00940000176260"/>
<name>A0A3Q3EVV4_9LABR</name>
<organism evidence="2 3">
    <name type="scientific">Labrus bergylta</name>
    <name type="common">ballan wrasse</name>
    <dbReference type="NCBI Taxonomy" id="56723"/>
    <lineage>
        <taxon>Eukaryota</taxon>
        <taxon>Metazoa</taxon>
        <taxon>Chordata</taxon>
        <taxon>Craniata</taxon>
        <taxon>Vertebrata</taxon>
        <taxon>Euteleostomi</taxon>
        <taxon>Actinopterygii</taxon>
        <taxon>Neopterygii</taxon>
        <taxon>Teleostei</taxon>
        <taxon>Neoteleostei</taxon>
        <taxon>Acanthomorphata</taxon>
        <taxon>Eupercaria</taxon>
        <taxon>Labriformes</taxon>
        <taxon>Labridae</taxon>
        <taxon>Labrus</taxon>
    </lineage>
</organism>
<evidence type="ECO:0000313" key="2">
    <source>
        <dbReference type="Ensembl" id="ENSLBEP00000011553.1"/>
    </source>
</evidence>
<dbReference type="GO" id="GO:0000408">
    <property type="term" value="C:EKC/KEOPS complex"/>
    <property type="evidence" value="ECO:0007669"/>
    <property type="project" value="InterPro"/>
</dbReference>
<feature type="region of interest" description="Disordered" evidence="1">
    <location>
        <begin position="58"/>
        <end position="92"/>
    </location>
</feature>
<reference evidence="2" key="2">
    <citation type="submission" date="2025-09" db="UniProtKB">
        <authorList>
            <consortium name="Ensembl"/>
        </authorList>
    </citation>
    <scope>IDENTIFICATION</scope>
</reference>
<dbReference type="Proteomes" id="UP000261660">
    <property type="component" value="Unplaced"/>
</dbReference>
<dbReference type="AlphaFoldDB" id="A0A3Q3EVV4"/>
<dbReference type="InParanoid" id="A0A3Q3EVV4"/>
<evidence type="ECO:0000256" key="1">
    <source>
        <dbReference type="SAM" id="MobiDB-lite"/>
    </source>
</evidence>
<evidence type="ECO:0000313" key="3">
    <source>
        <dbReference type="Proteomes" id="UP000261660"/>
    </source>
</evidence>
<feature type="compositionally biased region" description="Acidic residues" evidence="1">
    <location>
        <begin position="61"/>
        <end position="76"/>
    </location>
</feature>
<keyword evidence="3" id="KW-1185">Reference proteome</keyword>
<dbReference type="Ensembl" id="ENSLBET00000012146.1">
    <property type="protein sequence ID" value="ENSLBEP00000011553.1"/>
    <property type="gene ID" value="ENSLBEG00000008899.1"/>
</dbReference>
<sequence>MAAVRAELMYRDGQREKLSVKVENNLNSLINGIQELNVNVSRILSELVEREKVGGVCAEGELCEEEDDSDEDDEPEEPPKSEVQPPAKRCKT</sequence>
<proteinExistence type="predicted"/>
<protein>
    <submittedName>
        <fullName evidence="2">Uncharacterized protein</fullName>
    </submittedName>
</protein>
<dbReference type="InterPro" id="IPR027893">
    <property type="entry name" value="GON7_meta"/>
</dbReference>
<accession>A0A3Q3EVV4</accession>
<reference evidence="2" key="1">
    <citation type="submission" date="2025-08" db="UniProtKB">
        <authorList>
            <consortium name="Ensembl"/>
        </authorList>
    </citation>
    <scope>IDENTIFICATION</scope>
</reference>